<dbReference type="Pfam" id="PF05866">
    <property type="entry name" value="RusA"/>
    <property type="match status" value="1"/>
</dbReference>
<dbReference type="GO" id="GO:0000287">
    <property type="term" value="F:magnesium ion binding"/>
    <property type="evidence" value="ECO:0007669"/>
    <property type="project" value="InterPro"/>
</dbReference>
<dbReference type="InterPro" id="IPR036614">
    <property type="entry name" value="RusA-like_sf"/>
</dbReference>
<dbReference type="GO" id="GO:0006281">
    <property type="term" value="P:DNA repair"/>
    <property type="evidence" value="ECO:0007669"/>
    <property type="project" value="InterPro"/>
</dbReference>
<gene>
    <name evidence="1" type="ORF">BA062_37760</name>
</gene>
<dbReference type="SUPFAM" id="SSF103084">
    <property type="entry name" value="Holliday junction resolvase RusA"/>
    <property type="match status" value="1"/>
</dbReference>
<sequence>MLGHDPWAAHRVHLFVPGKPAPQGSKRHVGNGVMVESSKAVRPWREDIRQALLAEHDNAHPLAGPLAVTIQFVMPRPKSHYRTGRNAERLRDNAPRLPAGKPDIDKLARAVLDAIGSAHVWQDDAQVVNLHATKIYQALDEKPGAWIEITSLEQAG</sequence>
<dbReference type="Proteomes" id="UP000247892">
    <property type="component" value="Unassembled WGS sequence"/>
</dbReference>
<proteinExistence type="predicted"/>
<evidence type="ECO:0008006" key="3">
    <source>
        <dbReference type="Google" id="ProtNLM"/>
    </source>
</evidence>
<name>A0A318L9T9_9PSEU</name>
<dbReference type="EMBL" id="MASU01000028">
    <property type="protein sequence ID" value="PXY17365.1"/>
    <property type="molecule type" value="Genomic_DNA"/>
</dbReference>
<dbReference type="Gene3D" id="3.30.1330.70">
    <property type="entry name" value="Holliday junction resolvase RusA"/>
    <property type="match status" value="1"/>
</dbReference>
<organism evidence="1 2">
    <name type="scientific">Prauserella flavalba</name>
    <dbReference type="NCBI Taxonomy" id="1477506"/>
    <lineage>
        <taxon>Bacteria</taxon>
        <taxon>Bacillati</taxon>
        <taxon>Actinomycetota</taxon>
        <taxon>Actinomycetes</taxon>
        <taxon>Pseudonocardiales</taxon>
        <taxon>Pseudonocardiaceae</taxon>
        <taxon>Prauserella</taxon>
    </lineage>
</organism>
<protein>
    <recommendedName>
        <fullName evidence="3">Holliday junction resolvase RusA-like endonuclease</fullName>
    </recommendedName>
</protein>
<dbReference type="GO" id="GO:0006310">
    <property type="term" value="P:DNA recombination"/>
    <property type="evidence" value="ECO:0007669"/>
    <property type="project" value="InterPro"/>
</dbReference>
<evidence type="ECO:0000313" key="2">
    <source>
        <dbReference type="Proteomes" id="UP000247892"/>
    </source>
</evidence>
<dbReference type="OrthoDB" id="3732467at2"/>
<reference evidence="1 2" key="1">
    <citation type="submission" date="2016-07" db="EMBL/GenBank/DDBJ databases">
        <title>Draft genome sequence of Prauserella sp. YIM 121212, isolated from alkaline soil.</title>
        <authorList>
            <person name="Ruckert C."/>
            <person name="Albersmeier A."/>
            <person name="Jiang C.-L."/>
            <person name="Jiang Y."/>
            <person name="Kalinowski J."/>
            <person name="Schneider O."/>
            <person name="Winkler A."/>
            <person name="Zotchev S.B."/>
        </authorList>
    </citation>
    <scope>NUCLEOTIDE SEQUENCE [LARGE SCALE GENOMIC DNA]</scope>
    <source>
        <strain evidence="1 2">YIM 121212</strain>
    </source>
</reference>
<evidence type="ECO:0000313" key="1">
    <source>
        <dbReference type="EMBL" id="PXY17365.1"/>
    </source>
</evidence>
<dbReference type="AlphaFoldDB" id="A0A318L9T9"/>
<comment type="caution">
    <text evidence="1">The sequence shown here is derived from an EMBL/GenBank/DDBJ whole genome shotgun (WGS) entry which is preliminary data.</text>
</comment>
<dbReference type="InterPro" id="IPR008822">
    <property type="entry name" value="Endonuclease_RusA-like"/>
</dbReference>
<accession>A0A318L9T9</accession>
<keyword evidence="2" id="KW-1185">Reference proteome</keyword>